<evidence type="ECO:0000313" key="19">
    <source>
        <dbReference type="Proteomes" id="UP001172673"/>
    </source>
</evidence>
<feature type="compositionally biased region" description="Acidic residues" evidence="15">
    <location>
        <begin position="149"/>
        <end position="215"/>
    </location>
</feature>
<feature type="compositionally biased region" description="Low complexity" evidence="15">
    <location>
        <begin position="391"/>
        <end position="417"/>
    </location>
</feature>
<feature type="compositionally biased region" description="Polar residues" evidence="15">
    <location>
        <begin position="35"/>
        <end position="47"/>
    </location>
</feature>
<keyword evidence="8" id="KW-0156">Chromatin regulator</keyword>
<dbReference type="SMART" id="SM00249">
    <property type="entry name" value="PHD"/>
    <property type="match status" value="1"/>
</dbReference>
<evidence type="ECO:0000256" key="10">
    <source>
        <dbReference type="ARBA" id="ARBA00023242"/>
    </source>
</evidence>
<evidence type="ECO:0000256" key="8">
    <source>
        <dbReference type="ARBA" id="ARBA00022853"/>
    </source>
</evidence>
<evidence type="ECO:0000256" key="2">
    <source>
        <dbReference type="ARBA" id="ARBA00010107"/>
    </source>
</evidence>
<feature type="compositionally biased region" description="Acidic residues" evidence="15">
    <location>
        <begin position="896"/>
        <end position="913"/>
    </location>
</feature>
<dbReference type="GO" id="GO:0008270">
    <property type="term" value="F:zinc ion binding"/>
    <property type="evidence" value="ECO:0007669"/>
    <property type="project" value="UniProtKB-KW"/>
</dbReference>
<accession>A0AA38XIQ6</accession>
<dbReference type="GO" id="GO:0003682">
    <property type="term" value="F:chromatin binding"/>
    <property type="evidence" value="ECO:0007669"/>
    <property type="project" value="TreeGrafter"/>
</dbReference>
<evidence type="ECO:0000256" key="1">
    <source>
        <dbReference type="ARBA" id="ARBA00004123"/>
    </source>
</evidence>
<dbReference type="Gene3D" id="3.30.60.60">
    <property type="entry name" value="N-acetyl transferase-like"/>
    <property type="match status" value="1"/>
</dbReference>
<evidence type="ECO:0000256" key="15">
    <source>
        <dbReference type="SAM" id="MobiDB-lite"/>
    </source>
</evidence>
<dbReference type="InterPro" id="IPR036388">
    <property type="entry name" value="WH-like_DNA-bd_sf"/>
</dbReference>
<dbReference type="EMBL" id="JAPDRK010000003">
    <property type="protein sequence ID" value="KAJ9614207.1"/>
    <property type="molecule type" value="Genomic_DNA"/>
</dbReference>
<feature type="compositionally biased region" description="Basic and acidic residues" evidence="15">
    <location>
        <begin position="472"/>
        <end position="481"/>
    </location>
</feature>
<keyword evidence="18" id="KW-0012">Acyltransferase</keyword>
<evidence type="ECO:0000256" key="13">
    <source>
        <dbReference type="PROSITE-ProRule" id="PRU00146"/>
    </source>
</evidence>
<dbReference type="PANTHER" id="PTHR10615">
    <property type="entry name" value="HISTONE ACETYLTRANSFERASE"/>
    <property type="match status" value="1"/>
</dbReference>
<feature type="compositionally biased region" description="Low complexity" evidence="15">
    <location>
        <begin position="1238"/>
        <end position="1271"/>
    </location>
</feature>
<dbReference type="InterPro" id="IPR040706">
    <property type="entry name" value="Zf-MYST"/>
</dbReference>
<name>A0AA38XIQ6_9EURO</name>
<dbReference type="FunFam" id="3.30.60.60:FF:000001">
    <property type="entry name" value="Histone acetyltransferase"/>
    <property type="match status" value="1"/>
</dbReference>
<dbReference type="EC" id="2.3.1.48" evidence="3 14"/>
<keyword evidence="4 18" id="KW-0808">Transferase</keyword>
<feature type="region of interest" description="Disordered" evidence="15">
    <location>
        <begin position="359"/>
        <end position="438"/>
    </location>
</feature>
<dbReference type="PANTHER" id="PTHR10615:SF161">
    <property type="entry name" value="HISTONE ACETYLTRANSFERASE KAT7"/>
    <property type="match status" value="1"/>
</dbReference>
<feature type="compositionally biased region" description="Polar residues" evidence="15">
    <location>
        <begin position="1144"/>
        <end position="1168"/>
    </location>
</feature>
<keyword evidence="10 14" id="KW-0539">Nucleus</keyword>
<feature type="active site" description="Proton donor/acceptor" evidence="12">
    <location>
        <position position="769"/>
    </location>
</feature>
<feature type="compositionally biased region" description="Polar residues" evidence="15">
    <location>
        <begin position="994"/>
        <end position="1035"/>
    </location>
</feature>
<dbReference type="SUPFAM" id="SSF57903">
    <property type="entry name" value="FYVE/PHD zinc finger"/>
    <property type="match status" value="1"/>
</dbReference>
<feature type="compositionally biased region" description="Pro residues" evidence="15">
    <location>
        <begin position="482"/>
        <end position="491"/>
    </location>
</feature>
<dbReference type="GO" id="GO:0004402">
    <property type="term" value="F:histone acetyltransferase activity"/>
    <property type="evidence" value="ECO:0007669"/>
    <property type="project" value="InterPro"/>
</dbReference>
<evidence type="ECO:0000256" key="9">
    <source>
        <dbReference type="ARBA" id="ARBA00022990"/>
    </source>
</evidence>
<gene>
    <name evidence="18" type="primary">SAS3</name>
    <name evidence="18" type="ORF">H2200_002343</name>
</gene>
<evidence type="ECO:0000256" key="5">
    <source>
        <dbReference type="ARBA" id="ARBA00022723"/>
    </source>
</evidence>
<dbReference type="Gene3D" id="1.10.10.10">
    <property type="entry name" value="Winged helix-like DNA-binding domain superfamily/Winged helix DNA-binding domain"/>
    <property type="match status" value="1"/>
</dbReference>
<organism evidence="18 19">
    <name type="scientific">Cladophialophora chaetospira</name>
    <dbReference type="NCBI Taxonomy" id="386627"/>
    <lineage>
        <taxon>Eukaryota</taxon>
        <taxon>Fungi</taxon>
        <taxon>Dikarya</taxon>
        <taxon>Ascomycota</taxon>
        <taxon>Pezizomycotina</taxon>
        <taxon>Eurotiomycetes</taxon>
        <taxon>Chaetothyriomycetidae</taxon>
        <taxon>Chaetothyriales</taxon>
        <taxon>Herpotrichiellaceae</taxon>
        <taxon>Cladophialophora</taxon>
    </lineage>
</organism>
<dbReference type="SUPFAM" id="SSF55729">
    <property type="entry name" value="Acyl-CoA N-acyltransferases (Nat)"/>
    <property type="match status" value="1"/>
</dbReference>
<evidence type="ECO:0000313" key="18">
    <source>
        <dbReference type="EMBL" id="KAJ9614207.1"/>
    </source>
</evidence>
<dbReference type="GO" id="GO:0003712">
    <property type="term" value="F:transcription coregulator activity"/>
    <property type="evidence" value="ECO:0007669"/>
    <property type="project" value="TreeGrafter"/>
</dbReference>
<feature type="compositionally biased region" description="Acidic residues" evidence="15">
    <location>
        <begin position="1197"/>
        <end position="1218"/>
    </location>
</feature>
<feature type="region of interest" description="Disordered" evidence="15">
    <location>
        <begin position="1"/>
        <end position="256"/>
    </location>
</feature>
<feature type="compositionally biased region" description="Low complexity" evidence="15">
    <location>
        <begin position="216"/>
        <end position="240"/>
    </location>
</feature>
<dbReference type="InterPro" id="IPR019787">
    <property type="entry name" value="Znf_PHD-finger"/>
</dbReference>
<comment type="caution">
    <text evidence="18">The sequence shown here is derived from an EMBL/GenBank/DDBJ whole genome shotgun (WGS) entry which is preliminary data.</text>
</comment>
<keyword evidence="6 13" id="KW-0863">Zinc-finger</keyword>
<keyword evidence="7" id="KW-0862">Zinc</keyword>
<comment type="similarity">
    <text evidence="2 14">Belongs to the MYST (SAS/MOZ) family.</text>
</comment>
<feature type="compositionally biased region" description="Acidic residues" evidence="15">
    <location>
        <begin position="1272"/>
        <end position="1349"/>
    </location>
</feature>
<comment type="subcellular location">
    <subcellularLocation>
        <location evidence="1 14">Nucleus</location>
    </subcellularLocation>
</comment>
<feature type="compositionally biased region" description="Basic and acidic residues" evidence="15">
    <location>
        <begin position="50"/>
        <end position="63"/>
    </location>
</feature>
<dbReference type="GO" id="GO:1990467">
    <property type="term" value="C:NuA3a histone acetyltransferase complex"/>
    <property type="evidence" value="ECO:0007669"/>
    <property type="project" value="TreeGrafter"/>
</dbReference>
<evidence type="ECO:0000259" key="17">
    <source>
        <dbReference type="PROSITE" id="PS51726"/>
    </source>
</evidence>
<comment type="function">
    <text evidence="11">Catalytic component of the NuA4 histone acetyltransferase (HAT) complex which is involved in epigenetic transcriptional activation of selected genes principally by acetylation of nucleosomal histones H4, H3, H2B, H2A and H2A variant H2A.Z. Acetylates histone H4 to form H4K5ac, H4K8ac, H4K12ac and H4K16ac, histone H3 to form H3K14ac, and histone H2A to form H2AK4ac and H2AK7ac. The NuA4 complex is involved in the DNA damage response and is required for chromosome segregation. The NuA4 complex plays a direct role in repair of DNA double-strand breaks (DSBs) through homologous recombination. Recruitment to promoters depends on H3K4me. Also acetylates non-histone proteins. In addition to protein acetyltransferase, can use different acyl-CoA substrates, such as 2-hydroxyisobutanoyl-CoA (2-hydroxyisobutyryl-CoA) or (2E)-butenoyl-CoA (crotonyl-CoA), and is able to mediate protein 2-hydroxyisobutyrylation and crotonylation, respectively.</text>
</comment>
<dbReference type="GO" id="GO:0031507">
    <property type="term" value="P:heterochromatin formation"/>
    <property type="evidence" value="ECO:0007669"/>
    <property type="project" value="UniProtKB-ARBA"/>
</dbReference>
<dbReference type="GO" id="GO:0006357">
    <property type="term" value="P:regulation of transcription by RNA polymerase II"/>
    <property type="evidence" value="ECO:0007669"/>
    <property type="project" value="TreeGrafter"/>
</dbReference>
<dbReference type="Gene3D" id="3.40.630.30">
    <property type="match status" value="1"/>
</dbReference>
<dbReference type="InterPro" id="IPR016181">
    <property type="entry name" value="Acyl_CoA_acyltransferase"/>
</dbReference>
<keyword evidence="19" id="KW-1185">Reference proteome</keyword>
<dbReference type="InterPro" id="IPR011011">
    <property type="entry name" value="Znf_FYVE_PHD"/>
</dbReference>
<dbReference type="Pfam" id="PF17772">
    <property type="entry name" value="zf-MYST"/>
    <property type="match status" value="1"/>
</dbReference>
<evidence type="ECO:0000256" key="12">
    <source>
        <dbReference type="PIRSR" id="PIRSR602717-51"/>
    </source>
</evidence>
<evidence type="ECO:0000256" key="11">
    <source>
        <dbReference type="ARBA" id="ARBA00045805"/>
    </source>
</evidence>
<evidence type="ECO:0000256" key="3">
    <source>
        <dbReference type="ARBA" id="ARBA00013184"/>
    </source>
</evidence>
<evidence type="ECO:0000256" key="6">
    <source>
        <dbReference type="ARBA" id="ARBA00022771"/>
    </source>
</evidence>
<keyword evidence="5" id="KW-0479">Metal-binding</keyword>
<evidence type="ECO:0000259" key="16">
    <source>
        <dbReference type="PROSITE" id="PS50016"/>
    </source>
</evidence>
<feature type="domain" description="PHD-type" evidence="16">
    <location>
        <begin position="255"/>
        <end position="312"/>
    </location>
</feature>
<feature type="region of interest" description="Disordered" evidence="15">
    <location>
        <begin position="551"/>
        <end position="595"/>
    </location>
</feature>
<comment type="catalytic activity">
    <reaction evidence="14">
        <text>L-lysyl-[protein] + acetyl-CoA = N(6)-acetyl-L-lysyl-[protein] + CoA + H(+)</text>
        <dbReference type="Rhea" id="RHEA:45948"/>
        <dbReference type="Rhea" id="RHEA-COMP:9752"/>
        <dbReference type="Rhea" id="RHEA-COMP:10731"/>
        <dbReference type="ChEBI" id="CHEBI:15378"/>
        <dbReference type="ChEBI" id="CHEBI:29969"/>
        <dbReference type="ChEBI" id="CHEBI:57287"/>
        <dbReference type="ChEBI" id="CHEBI:57288"/>
        <dbReference type="ChEBI" id="CHEBI:61930"/>
        <dbReference type="EC" id="2.3.1.48"/>
    </reaction>
</comment>
<keyword evidence="9" id="KW-0007">Acetylation</keyword>
<dbReference type="InterPro" id="IPR013083">
    <property type="entry name" value="Znf_RING/FYVE/PHD"/>
</dbReference>
<sequence length="1349" mass="145388">MPLLVSEDILDDESSIGTGTATPSGEEPTAPASIDETSQSVSRQSPVATEDPRNASTESRKTLVEQQQTPTNASSFEDYVLGEQLQRSAEEGLSEQDGGSAVEADGEAEIATAQTEAKEDVTMTDADADGDTEPDKEVLPTGTAVGDNEMAEEDADVDADGEGNGGDQEDAEDEEEQTAEGAADEEDAQGESETEAAVSESEESSDSADGEDEGESSAPVSKSVSRSASGSGSESGSESGAEGEGEAGEEAEEPNVECMFCHGSEAADGPGAALDLTCSECNHRAHMKCARDKGAVKDENTTEWQCPDCPKNTTLSESPKEQAARSKNSAPRLVRDLLPVTRGVQKPNSHSIFAQPLISEGEDGGRALRKRKSPTQEPVPMEKRRRKATERASAAAVSSAAMSVDGSTSTAMSTRRSSQMKSTKPTARVLQHRPFNKPPPHKFILAFRLEQPKIEAILNKPPRPGPRRRDRKAQQKKKEQKIPPPIYQPPVPKFPALPTHNLIFPSAFTDREAELNAKPYGGILSEAEADTSRSLPQLKDREIFEIARKEAEEERRRTSAAAEAEINGGAADAAATPGAATSTTKPNRSTVSGPPSKIKCIQFGKHVIDTFYAAPYPEEYSHESRLFICEFCLKYLPSEFVAYRHKLKCPAKHPPGDEIYRDGTVSVWEVDGRKKTEYCQCLCLMAKMFLGSKTLYYDVEPFLFYILTEYDELGYHFVGYFSKEKRPASQNNVSCILVMPIHQRKGYATFLIDFSYLLTRIERKEGSPEKPLSDMGLTAYRSYWDLTISRHLLALVASKTPFSTKTLMGRTGMTADDVIHSLERLYAFIKDPVTKTYAIRFDKKLYERIVDEFERKGHRQLKPDLLVWTPYIMGRSDREILDGQGPLNALAPRSDDEGEEEQEEDEADEDVDMESQVVPSKAGKSVAEDTEMPDTDMDAEQVSPRSRSKSTKAVSRPVSVAAQDQETADVNDPALINERGHVAPGPPSMEALNGATSTSITATQSEVKVNGLVNGTSGSQEPSVDPQHQISPTQHQENEPPAAPLEVEATAALTQAPPEENKPPPSPPLRGYALAYRQHAIPPTRFQIDPPIPPSMLRRRDTKKRSAATAFGTPGKKINGGAGGKDLSGAGSSVAVRSSPRHAAQSSGLVTNPASGAASSINGTSRGSASPKVPGTPVRRSGRRSGLATVVTTVDGSVDEEEQDEEEEDAPAEDDDEVTQPKTDQDADAEEEDDEEASSSSSEEGSASGSVAEEVQTSVAAASDASDVESASADEESAEEGSEEGDEEEESGEDDPNDPDAEPDDEESEESEEDDDDPDVATDLADDEEVDGDGTEEDGDEDAEAEDDD</sequence>
<feature type="compositionally biased region" description="Polar residues" evidence="15">
    <location>
        <begin position="64"/>
        <end position="75"/>
    </location>
</feature>
<dbReference type="InterPro" id="IPR002717">
    <property type="entry name" value="HAT_MYST-type"/>
</dbReference>
<feature type="compositionally biased region" description="Acidic residues" evidence="15">
    <location>
        <begin position="1226"/>
        <end position="1237"/>
    </location>
</feature>
<protein>
    <recommendedName>
        <fullName evidence="3 14">Histone acetyltransferase</fullName>
        <ecNumber evidence="3 14">2.3.1.48</ecNumber>
    </recommendedName>
</protein>
<feature type="compositionally biased region" description="Acidic residues" evidence="15">
    <location>
        <begin position="241"/>
        <end position="255"/>
    </location>
</feature>
<dbReference type="InterPro" id="IPR050603">
    <property type="entry name" value="MYST_HAT"/>
</dbReference>
<dbReference type="PROSITE" id="PS50016">
    <property type="entry name" value="ZF_PHD_2"/>
    <property type="match status" value="1"/>
</dbReference>
<dbReference type="Gene3D" id="3.30.40.10">
    <property type="entry name" value="Zinc/RING finger domain, C3HC4 (zinc finger)"/>
    <property type="match status" value="1"/>
</dbReference>
<evidence type="ECO:0000256" key="7">
    <source>
        <dbReference type="ARBA" id="ARBA00022833"/>
    </source>
</evidence>
<feature type="region of interest" description="Disordered" evidence="15">
    <location>
        <begin position="292"/>
        <end position="333"/>
    </location>
</feature>
<feature type="region of interest" description="Disordered" evidence="15">
    <location>
        <begin position="455"/>
        <end position="491"/>
    </location>
</feature>
<feature type="compositionally biased region" description="Acidic residues" evidence="15">
    <location>
        <begin position="928"/>
        <end position="939"/>
    </location>
</feature>
<dbReference type="Proteomes" id="UP001172673">
    <property type="component" value="Unassembled WGS sequence"/>
</dbReference>
<feature type="compositionally biased region" description="Low complexity" evidence="15">
    <location>
        <begin position="1127"/>
        <end position="1138"/>
    </location>
</feature>
<dbReference type="FunFam" id="3.40.630.30:FF:000001">
    <property type="entry name" value="Histone acetyltransferase"/>
    <property type="match status" value="1"/>
</dbReference>
<evidence type="ECO:0000256" key="14">
    <source>
        <dbReference type="RuleBase" id="RU361211"/>
    </source>
</evidence>
<dbReference type="PROSITE" id="PS51726">
    <property type="entry name" value="MYST_HAT"/>
    <property type="match status" value="1"/>
</dbReference>
<feature type="domain" description="MYST-type HAT" evidence="17">
    <location>
        <begin position="593"/>
        <end position="870"/>
    </location>
</feature>
<evidence type="ECO:0000256" key="4">
    <source>
        <dbReference type="ARBA" id="ARBA00022679"/>
    </source>
</evidence>
<feature type="region of interest" description="Disordered" evidence="15">
    <location>
        <begin position="879"/>
        <end position="1349"/>
    </location>
</feature>
<dbReference type="Pfam" id="PF01853">
    <property type="entry name" value="MOZ_SAS"/>
    <property type="match status" value="1"/>
</dbReference>
<reference evidence="18" key="1">
    <citation type="submission" date="2022-10" db="EMBL/GenBank/DDBJ databases">
        <title>Culturing micro-colonial fungi from biological soil crusts in the Mojave desert and describing Neophaeococcomyces mojavensis, and introducing the new genera and species Taxawa tesnikishii.</title>
        <authorList>
            <person name="Kurbessoian T."/>
            <person name="Stajich J.E."/>
        </authorList>
    </citation>
    <scope>NUCLEOTIDE SEQUENCE</scope>
    <source>
        <strain evidence="18">TK_41</strain>
    </source>
</reference>
<feature type="compositionally biased region" description="Low complexity" evidence="15">
    <location>
        <begin position="559"/>
        <end position="584"/>
    </location>
</feature>
<proteinExistence type="inferred from homology"/>
<dbReference type="InterPro" id="IPR001965">
    <property type="entry name" value="Znf_PHD"/>
</dbReference>
<dbReference type="GO" id="GO:0005634">
    <property type="term" value="C:nucleus"/>
    <property type="evidence" value="ECO:0007669"/>
    <property type="project" value="UniProtKB-SubCell"/>
</dbReference>